<organism evidence="6 7">
    <name type="scientific">Aeromonas simiae</name>
    <dbReference type="NCBI Taxonomy" id="218936"/>
    <lineage>
        <taxon>Bacteria</taxon>
        <taxon>Pseudomonadati</taxon>
        <taxon>Pseudomonadota</taxon>
        <taxon>Gammaproteobacteria</taxon>
        <taxon>Aeromonadales</taxon>
        <taxon>Aeromonadaceae</taxon>
        <taxon>Aeromonas</taxon>
    </lineage>
</organism>
<feature type="domain" description="AAA+ ATPase" evidence="5">
    <location>
        <begin position="71"/>
        <end position="204"/>
    </location>
</feature>
<dbReference type="InterPro" id="IPR003959">
    <property type="entry name" value="ATPase_AAA_core"/>
</dbReference>
<comment type="similarity">
    <text evidence="1">Belongs to the AAA ATPase family.</text>
</comment>
<dbReference type="SUPFAM" id="SSF52540">
    <property type="entry name" value="P-loop containing nucleoside triphosphate hydrolases"/>
    <property type="match status" value="1"/>
</dbReference>
<dbReference type="AlphaFoldDB" id="A0A5J6WWH9"/>
<dbReference type="KEGG" id="asim:FE240_12735"/>
<keyword evidence="7" id="KW-1185">Reference proteome</keyword>
<dbReference type="EMBL" id="CP040449">
    <property type="protein sequence ID" value="QFI55476.1"/>
    <property type="molecule type" value="Genomic_DNA"/>
</dbReference>
<reference evidence="6 7" key="1">
    <citation type="submission" date="2019-05" db="EMBL/GenBank/DDBJ databases">
        <title>OXA-830, a novel chromosomally encoded expanded-spectrum class D beta-lactamase in Aeromonas simiae.</title>
        <authorList>
            <person name="Zhou W."/>
            <person name="Chen Q."/>
        </authorList>
    </citation>
    <scope>NUCLEOTIDE SEQUENCE [LARGE SCALE GENOMIC DNA]</scope>
    <source>
        <strain evidence="6 7">A6</strain>
    </source>
</reference>
<feature type="compositionally biased region" description="Basic and acidic residues" evidence="4">
    <location>
        <begin position="1"/>
        <end position="11"/>
    </location>
</feature>
<dbReference type="Gene3D" id="3.40.50.300">
    <property type="entry name" value="P-loop containing nucleotide triphosphate hydrolases"/>
    <property type="match status" value="1"/>
</dbReference>
<gene>
    <name evidence="6" type="ORF">FE240_12735</name>
</gene>
<evidence type="ECO:0000256" key="2">
    <source>
        <dbReference type="ARBA" id="ARBA00022741"/>
    </source>
</evidence>
<dbReference type="InterPro" id="IPR003593">
    <property type="entry name" value="AAA+_ATPase"/>
</dbReference>
<dbReference type="Proteomes" id="UP000594034">
    <property type="component" value="Chromosome"/>
</dbReference>
<feature type="region of interest" description="Disordered" evidence="4">
    <location>
        <begin position="1"/>
        <end position="25"/>
    </location>
</feature>
<proteinExistence type="inferred from homology"/>
<dbReference type="Pfam" id="PF00004">
    <property type="entry name" value="AAA"/>
    <property type="match status" value="1"/>
</dbReference>
<accession>A0A5J6WWH9</accession>
<evidence type="ECO:0000313" key="7">
    <source>
        <dbReference type="Proteomes" id="UP000594034"/>
    </source>
</evidence>
<protein>
    <submittedName>
        <fullName evidence="6">ATP-binding protein</fullName>
    </submittedName>
</protein>
<name>A0A5J6WWH9_9GAMM</name>
<evidence type="ECO:0000256" key="3">
    <source>
        <dbReference type="ARBA" id="ARBA00022840"/>
    </source>
</evidence>
<dbReference type="RefSeq" id="WP_193001425.1">
    <property type="nucleotide sequence ID" value="NZ_CP040449.1"/>
</dbReference>
<evidence type="ECO:0000256" key="4">
    <source>
        <dbReference type="SAM" id="MobiDB-lite"/>
    </source>
</evidence>
<dbReference type="PANTHER" id="PTHR23073">
    <property type="entry name" value="26S PROTEASOME REGULATORY SUBUNIT"/>
    <property type="match status" value="1"/>
</dbReference>
<evidence type="ECO:0000256" key="1">
    <source>
        <dbReference type="ARBA" id="ARBA00006914"/>
    </source>
</evidence>
<sequence>MPIVKSKKEEFDNTPPPSDEQFSPQKPKFCFNDLVLSDKTIDEIMDVLSIQQLQNHVFDTWGLIKTHKMQRKIALNFYGEPGTGKTMAAHAVAHYLEKDIIEVNYADIESKYVGDTPKNLTKVFKKAKETNSVLFFDEADAMLSKRVTNMSSSTDTSVNQTRSVLLMLLNDFDGIIVFATNFVSNYDTAFMRRILGHVEFKLPCHTERTKIWHHLLPKELPHNANVDILAEKFGGISGSDISNAILKAVFKAARNNEKIVHHDYFEYAIESIQHSKKMNAKNKGGDEKVEIKTVSREYVESQINI</sequence>
<keyword evidence="3 6" id="KW-0067">ATP-binding</keyword>
<dbReference type="Gene3D" id="1.10.8.60">
    <property type="match status" value="1"/>
</dbReference>
<dbReference type="SMART" id="SM00382">
    <property type="entry name" value="AAA"/>
    <property type="match status" value="1"/>
</dbReference>
<dbReference type="GO" id="GO:0005524">
    <property type="term" value="F:ATP binding"/>
    <property type="evidence" value="ECO:0007669"/>
    <property type="project" value="UniProtKB-KW"/>
</dbReference>
<dbReference type="GO" id="GO:0016887">
    <property type="term" value="F:ATP hydrolysis activity"/>
    <property type="evidence" value="ECO:0007669"/>
    <property type="project" value="InterPro"/>
</dbReference>
<evidence type="ECO:0000313" key="6">
    <source>
        <dbReference type="EMBL" id="QFI55476.1"/>
    </source>
</evidence>
<keyword evidence="2" id="KW-0547">Nucleotide-binding</keyword>
<dbReference type="CDD" id="cd19481">
    <property type="entry name" value="RecA-like_protease"/>
    <property type="match status" value="1"/>
</dbReference>
<evidence type="ECO:0000259" key="5">
    <source>
        <dbReference type="SMART" id="SM00382"/>
    </source>
</evidence>
<dbReference type="InterPro" id="IPR050221">
    <property type="entry name" value="26S_Proteasome_ATPase"/>
</dbReference>
<dbReference type="InterPro" id="IPR027417">
    <property type="entry name" value="P-loop_NTPase"/>
</dbReference>